<reference evidence="6" key="1">
    <citation type="submission" date="2023-07" db="EMBL/GenBank/DDBJ databases">
        <title>Genomic Encyclopedia of Type Strains, Phase IV (KMG-IV): sequencing the most valuable type-strain genomes for metagenomic binning, comparative biology and taxonomic classification.</title>
        <authorList>
            <person name="Goeker M."/>
        </authorList>
    </citation>
    <scope>NUCLEOTIDE SEQUENCE</scope>
    <source>
        <strain evidence="6">DSM 24202</strain>
    </source>
</reference>
<gene>
    <name evidence="6" type="ORF">J3R75_002728</name>
</gene>
<dbReference type="Gene3D" id="1.10.287.470">
    <property type="entry name" value="Helix hairpin bin"/>
    <property type="match status" value="2"/>
</dbReference>
<proteinExistence type="inferred from homology"/>
<dbReference type="Proteomes" id="UP001238163">
    <property type="component" value="Unassembled WGS sequence"/>
</dbReference>
<dbReference type="NCBIfam" id="TIGR01730">
    <property type="entry name" value="RND_mfp"/>
    <property type="match status" value="1"/>
</dbReference>
<dbReference type="GO" id="GO:0015562">
    <property type="term" value="F:efflux transmembrane transporter activity"/>
    <property type="evidence" value="ECO:0007669"/>
    <property type="project" value="TreeGrafter"/>
</dbReference>
<evidence type="ECO:0000259" key="5">
    <source>
        <dbReference type="Pfam" id="PF25989"/>
    </source>
</evidence>
<accession>A0AAE4APE8</accession>
<organism evidence="6 7">
    <name type="scientific">Oligosphaera ethanolica</name>
    <dbReference type="NCBI Taxonomy" id="760260"/>
    <lineage>
        <taxon>Bacteria</taxon>
        <taxon>Pseudomonadati</taxon>
        <taxon>Lentisphaerota</taxon>
        <taxon>Oligosphaeria</taxon>
        <taxon>Oligosphaerales</taxon>
        <taxon>Oligosphaeraceae</taxon>
        <taxon>Oligosphaera</taxon>
    </lineage>
</organism>
<evidence type="ECO:0000313" key="6">
    <source>
        <dbReference type="EMBL" id="MDQ0290621.1"/>
    </source>
</evidence>
<evidence type="ECO:0000259" key="3">
    <source>
        <dbReference type="Pfam" id="PF25881"/>
    </source>
</evidence>
<comment type="similarity">
    <text evidence="1">Belongs to the membrane fusion protein (MFP) (TC 8.A.1) family.</text>
</comment>
<dbReference type="AlphaFoldDB" id="A0AAE4APE8"/>
<comment type="caution">
    <text evidence="6">The sequence shown here is derived from an EMBL/GenBank/DDBJ whole genome shotgun (WGS) entry which is preliminary data.</text>
</comment>
<evidence type="ECO:0000256" key="2">
    <source>
        <dbReference type="SAM" id="MobiDB-lite"/>
    </source>
</evidence>
<keyword evidence="7" id="KW-1185">Reference proteome</keyword>
<feature type="domain" description="CusB-like beta-barrel" evidence="4">
    <location>
        <begin position="268"/>
        <end position="339"/>
    </location>
</feature>
<protein>
    <submittedName>
        <fullName evidence="6">Multidrug efflux pump subunit AcrA (Membrane-fusion protein)</fullName>
    </submittedName>
</protein>
<dbReference type="Gene3D" id="2.40.420.20">
    <property type="match status" value="1"/>
</dbReference>
<feature type="domain" description="YknX-like C-terminal permuted SH3-like" evidence="5">
    <location>
        <begin position="345"/>
        <end position="414"/>
    </location>
</feature>
<dbReference type="InterPro" id="IPR006143">
    <property type="entry name" value="RND_pump_MFP"/>
</dbReference>
<feature type="domain" description="YbhG-like alpha-helical hairpin" evidence="3">
    <location>
        <begin position="103"/>
        <end position="224"/>
    </location>
</feature>
<evidence type="ECO:0000259" key="4">
    <source>
        <dbReference type="Pfam" id="PF25954"/>
    </source>
</evidence>
<sequence>MTATIGKVLFVVGMGVAMLFLGACGRDGVATPGAGKAPKAPVVNVITLREEPLVQWLALTGTVVATNAVQISATIEGPIAYCPWREGDAVKEGEKLLEIDRPIYRREVAAAQAALAVARAKLADLKAGAREEEIAQANAMVTQLEENSVFAKSDLGRIEQMVASGSLPGEARDKARVAYVKSTTDLSAAKERLLMLQRGPTATALAVQDALVEEAAARLARAEATAAECVITAPFSGVVTQVHIRPGDLATAKAPLLDMMAPSSQVVRFSIPESYAQLLQPGAACRLRFDALPGERFDSRLTMLYPELDRVTRSRLAEAAIPAKAAVVPGMFVRVDIAAREMPVALTVPDRALLSQPNGGMLVYVVSDGVAKRRPVTIALEGDGIVALASGVRVGEQVVVRGHEMLKDGAKVQVAGAGAAGNGGKQPGAAGECRVKQEQAQ</sequence>
<dbReference type="Pfam" id="PF25989">
    <property type="entry name" value="YknX_C"/>
    <property type="match status" value="1"/>
</dbReference>
<dbReference type="InterPro" id="IPR058637">
    <property type="entry name" value="YknX-like_C"/>
</dbReference>
<dbReference type="SUPFAM" id="SSF111369">
    <property type="entry name" value="HlyD-like secretion proteins"/>
    <property type="match status" value="1"/>
</dbReference>
<dbReference type="Gene3D" id="2.40.50.100">
    <property type="match status" value="2"/>
</dbReference>
<dbReference type="Gene3D" id="2.40.30.170">
    <property type="match status" value="1"/>
</dbReference>
<dbReference type="Pfam" id="PF25881">
    <property type="entry name" value="HH_YBHG"/>
    <property type="match status" value="1"/>
</dbReference>
<evidence type="ECO:0000313" key="7">
    <source>
        <dbReference type="Proteomes" id="UP001238163"/>
    </source>
</evidence>
<dbReference type="EMBL" id="JAUSVL010000001">
    <property type="protein sequence ID" value="MDQ0290621.1"/>
    <property type="molecule type" value="Genomic_DNA"/>
</dbReference>
<feature type="region of interest" description="Disordered" evidence="2">
    <location>
        <begin position="418"/>
        <end position="441"/>
    </location>
</feature>
<dbReference type="PANTHER" id="PTHR30469">
    <property type="entry name" value="MULTIDRUG RESISTANCE PROTEIN MDTA"/>
    <property type="match status" value="1"/>
</dbReference>
<dbReference type="InterPro" id="IPR058792">
    <property type="entry name" value="Beta-barrel_RND_2"/>
</dbReference>
<dbReference type="RefSeq" id="WP_307262292.1">
    <property type="nucleotide sequence ID" value="NZ_JAUSVL010000001.1"/>
</dbReference>
<dbReference type="PANTHER" id="PTHR30469:SF15">
    <property type="entry name" value="HLYD FAMILY OF SECRETION PROTEINS"/>
    <property type="match status" value="1"/>
</dbReference>
<dbReference type="PROSITE" id="PS51257">
    <property type="entry name" value="PROKAR_LIPOPROTEIN"/>
    <property type="match status" value="1"/>
</dbReference>
<name>A0AAE4APE8_9BACT</name>
<dbReference type="Pfam" id="PF25954">
    <property type="entry name" value="Beta-barrel_RND_2"/>
    <property type="match status" value="1"/>
</dbReference>
<dbReference type="InterPro" id="IPR059052">
    <property type="entry name" value="HH_YbhG-like"/>
</dbReference>
<dbReference type="GO" id="GO:1990281">
    <property type="term" value="C:efflux pump complex"/>
    <property type="evidence" value="ECO:0007669"/>
    <property type="project" value="TreeGrafter"/>
</dbReference>
<evidence type="ECO:0000256" key="1">
    <source>
        <dbReference type="ARBA" id="ARBA00009477"/>
    </source>
</evidence>